<dbReference type="InterPro" id="IPR023393">
    <property type="entry name" value="START-like_dom_sf"/>
</dbReference>
<organism evidence="1 2">
    <name type="scientific">Nonomuraea typhae</name>
    <dbReference type="NCBI Taxonomy" id="2603600"/>
    <lineage>
        <taxon>Bacteria</taxon>
        <taxon>Bacillati</taxon>
        <taxon>Actinomycetota</taxon>
        <taxon>Actinomycetes</taxon>
        <taxon>Streptosporangiales</taxon>
        <taxon>Streptosporangiaceae</taxon>
        <taxon>Nonomuraea</taxon>
    </lineage>
</organism>
<dbReference type="InterPro" id="IPR019587">
    <property type="entry name" value="Polyketide_cyclase/dehydratase"/>
</dbReference>
<name>A0ABW7Z9R6_9ACTN</name>
<dbReference type="RefSeq" id="WP_397090668.1">
    <property type="nucleotide sequence ID" value="NZ_JBITGY010000016.1"/>
</dbReference>
<reference evidence="1 2" key="1">
    <citation type="submission" date="2024-10" db="EMBL/GenBank/DDBJ databases">
        <title>The Natural Products Discovery Center: Release of the First 8490 Sequenced Strains for Exploring Actinobacteria Biosynthetic Diversity.</title>
        <authorList>
            <person name="Kalkreuter E."/>
            <person name="Kautsar S.A."/>
            <person name="Yang D."/>
            <person name="Bader C.D."/>
            <person name="Teijaro C.N."/>
            <person name="Fluegel L."/>
            <person name="Davis C.M."/>
            <person name="Simpson J.R."/>
            <person name="Lauterbach L."/>
            <person name="Steele A.D."/>
            <person name="Gui C."/>
            <person name="Meng S."/>
            <person name="Li G."/>
            <person name="Viehrig K."/>
            <person name="Ye F."/>
            <person name="Su P."/>
            <person name="Kiefer A.F."/>
            <person name="Nichols A."/>
            <person name="Cepeda A.J."/>
            <person name="Yan W."/>
            <person name="Fan B."/>
            <person name="Jiang Y."/>
            <person name="Adhikari A."/>
            <person name="Zheng C.-J."/>
            <person name="Schuster L."/>
            <person name="Cowan T.M."/>
            <person name="Smanski M.J."/>
            <person name="Chevrette M.G."/>
            <person name="De Carvalho L.P.S."/>
            <person name="Shen B."/>
        </authorList>
    </citation>
    <scope>NUCLEOTIDE SEQUENCE [LARGE SCALE GENOMIC DNA]</scope>
    <source>
        <strain evidence="1 2">NPDC050545</strain>
    </source>
</reference>
<accession>A0ABW7Z9R6</accession>
<sequence length="175" mass="19361">METVENSVVIDSTPSRVYELCADLDLWPTVFSAVESVAQTRVVENEVVAEMKVIDDLGESVTWCHWYYFPAHFYMGFEMLSLPASTVVLNGSWHVRPDEGGARLEIVHNFLPEMDAEAVATDLATVLHRGTERVLGELRAYVERERDEAAGPGVSHRPVRSAWSVSAGGDVALVL</sequence>
<dbReference type="EMBL" id="JBITGY010000016">
    <property type="protein sequence ID" value="MFI6504776.1"/>
    <property type="molecule type" value="Genomic_DNA"/>
</dbReference>
<protein>
    <submittedName>
        <fullName evidence="1">SRPBCC family protein</fullName>
    </submittedName>
</protein>
<comment type="caution">
    <text evidence="1">The sequence shown here is derived from an EMBL/GenBank/DDBJ whole genome shotgun (WGS) entry which is preliminary data.</text>
</comment>
<dbReference type="Proteomes" id="UP001612741">
    <property type="component" value="Unassembled WGS sequence"/>
</dbReference>
<evidence type="ECO:0000313" key="1">
    <source>
        <dbReference type="EMBL" id="MFI6504776.1"/>
    </source>
</evidence>
<gene>
    <name evidence="1" type="ORF">ACIBG2_45835</name>
</gene>
<dbReference type="Pfam" id="PF10604">
    <property type="entry name" value="Polyketide_cyc2"/>
    <property type="match status" value="1"/>
</dbReference>
<evidence type="ECO:0000313" key="2">
    <source>
        <dbReference type="Proteomes" id="UP001612741"/>
    </source>
</evidence>
<dbReference type="Gene3D" id="3.30.530.20">
    <property type="match status" value="1"/>
</dbReference>
<keyword evidence="2" id="KW-1185">Reference proteome</keyword>
<proteinExistence type="predicted"/>
<dbReference type="SUPFAM" id="SSF55961">
    <property type="entry name" value="Bet v1-like"/>
    <property type="match status" value="1"/>
</dbReference>